<dbReference type="GO" id="GO:0008270">
    <property type="term" value="F:zinc ion binding"/>
    <property type="evidence" value="ECO:0007669"/>
    <property type="project" value="UniProtKB-KW"/>
</dbReference>
<dbReference type="InterPro" id="IPR052343">
    <property type="entry name" value="Retrotransposon-Effector_Assoc"/>
</dbReference>
<keyword evidence="1" id="KW-0862">Zinc</keyword>
<protein>
    <recommendedName>
        <fullName evidence="3">CCHC-type domain-containing protein</fullName>
    </recommendedName>
</protein>
<dbReference type="InterPro" id="IPR043502">
    <property type="entry name" value="DNA/RNA_pol_sf"/>
</dbReference>
<dbReference type="GO" id="GO:0004523">
    <property type="term" value="F:RNA-DNA hybrid ribonuclease activity"/>
    <property type="evidence" value="ECO:0007669"/>
    <property type="project" value="InterPro"/>
</dbReference>
<dbReference type="InterPro" id="IPR025836">
    <property type="entry name" value="Zn_knuckle_CX2CX4HX4C"/>
</dbReference>
<dbReference type="Pfam" id="PF13966">
    <property type="entry name" value="zf-RVT"/>
    <property type="match status" value="1"/>
</dbReference>
<evidence type="ECO:0000256" key="2">
    <source>
        <dbReference type="SAM" id="MobiDB-lite"/>
    </source>
</evidence>
<dbReference type="InterPro" id="IPR002156">
    <property type="entry name" value="RNaseH_domain"/>
</dbReference>
<dbReference type="Pfam" id="PF00078">
    <property type="entry name" value="RVT_1"/>
    <property type="match status" value="1"/>
</dbReference>
<dbReference type="SUPFAM" id="SSF56672">
    <property type="entry name" value="DNA/RNA polymerases"/>
    <property type="match status" value="1"/>
</dbReference>
<dbReference type="Pfam" id="PF13456">
    <property type="entry name" value="RVT_3"/>
    <property type="match status" value="1"/>
</dbReference>
<evidence type="ECO:0000259" key="3">
    <source>
        <dbReference type="PROSITE" id="PS50158"/>
    </source>
</evidence>
<dbReference type="SUPFAM" id="SSF56219">
    <property type="entry name" value="DNase I-like"/>
    <property type="match status" value="1"/>
</dbReference>
<feature type="region of interest" description="Disordered" evidence="2">
    <location>
        <begin position="183"/>
        <end position="211"/>
    </location>
</feature>
<dbReference type="GO" id="GO:0003676">
    <property type="term" value="F:nucleic acid binding"/>
    <property type="evidence" value="ECO:0007669"/>
    <property type="project" value="InterPro"/>
</dbReference>
<dbReference type="InterPro" id="IPR001878">
    <property type="entry name" value="Znf_CCHC"/>
</dbReference>
<dbReference type="InterPro" id="IPR026960">
    <property type="entry name" value="RVT-Znf"/>
</dbReference>
<dbReference type="InterPro" id="IPR000477">
    <property type="entry name" value="RT_dom"/>
</dbReference>
<accession>A0A2N9IND2</accession>
<dbReference type="InterPro" id="IPR036691">
    <property type="entry name" value="Endo/exonu/phosph_ase_sf"/>
</dbReference>
<reference evidence="4" key="1">
    <citation type="submission" date="2018-02" db="EMBL/GenBank/DDBJ databases">
        <authorList>
            <person name="Cohen D.B."/>
            <person name="Kent A.D."/>
        </authorList>
    </citation>
    <scope>NUCLEOTIDE SEQUENCE</scope>
</reference>
<evidence type="ECO:0000256" key="1">
    <source>
        <dbReference type="PROSITE-ProRule" id="PRU00047"/>
    </source>
</evidence>
<sequence length="1321" mass="150062">MKPQGLTIRDIDDNLFLAVFKERDDMERIFVQSPWTFDKKLVQNVWFEGDLQPTAVKFKHSAFWIRVFNLPIKSMIREVGEDIGRGIGRLVEVDVPENGLGWGKYLRIRAEIDITQPLLRGKILSTAEDNDGGSQFWVDFKYEHLPIFCYRCGIIGHSRSDCVATRRSNARENVTTEKWGHWLPAPVDNSQPMPQVEVESSGANSGTKPVGQTFRDVEESIIPTAVEDEVIQVEMVGEVFPEPYPMDFQTFTKEDKDGSSWGNNGQGSGYIRGDKDKILGDLVAPHKGRRLHEGKHVGNDIMVGPKPKEKPVDSYVAPKVNELHSIVKKEGPNIVFLMETRLPVRSLEWLRVRLGMRACLGVERNGTGTGGGGLTWRLTGSYGHPKRTMRSRSWNLLCHLHALQARPWLDLGYIGADFTWTNGRYDGGLVRVRLDRYVANEDWIKLFSGATNSHLSVASSDHMALLLDSRENIQPIPPIRHRRKLFRFEKSWLREQGCEDTIAAAWDIHPIGTAMFRVTQKIKQCRINLLQWSQSLVKATPRLLDSKQRELEELEMCQSEDYDVQAVNGLRRELNGLREKEELFWRQRSRIAWLHEGDRNTKFFHACASQRKRTNTITALRDDKRSRIACLQSAPADIERIATEYFNGLFTSSNPQNIDEVTRASDSVFTPTMNNTLLCPFLEAEVRIALFQMHPSKAPGPDVPVPQSMTQFRPISLCNVLYKIAPKMLVNRMKTMLSQVISDSQSAFVRGRIITDNVFIAFETLHYLKNLRSGQNYQMAVKLDMSKAYDRVEWDFLKAMMLRLGFHMKWVDLIMACVTSVTYSIMVNGEPNGYIRPTRGLRQGDPLSPYLFLICAEGLSALLRKAERDSLLRVGLCAKISSMATRFWWGQKDGERKNHWLSKQKLMKAKKEEEIRFRDIALFNKALLAKQAWQLLQNPASLVFLPRDDEVIRAIPLSARQPRDCLIWAGTKKGIFTVKSAYDMLLSQAQVSEASTSSPCSGENHLWSSIWSTSVPPKIRTFMWRACKDILPTQTKLFDERCIHTFTCLWCCEEVETRDHVLWQCEFAQKVWKECPTRILVHYDESIIFTEFIVSCFKDLSSPAIEIVLTTAWSLWKARNDLQWDNKCSNVSEICLLTAGLALDFLESGQLLNENFCGGSLACPRWQFPGPNRYKLNVAYSLSPGNVQAGLGVLMRDSSGSVAAAMCARVRWDGEVLQVHARSLLMALQFAYDVGLRALEVDVGCQELLGLISRGSPCFASMGVLIDDICLWHLSFDFLSFSFIRKECNKAAYALATEAVLTHGTSLVGRPTSLYIILCTV</sequence>
<dbReference type="InterPro" id="IPR044730">
    <property type="entry name" value="RNase_H-like_dom_plant"/>
</dbReference>
<dbReference type="PANTHER" id="PTHR46890">
    <property type="entry name" value="NON-LTR RETROLELEMENT REVERSE TRANSCRIPTASE-LIKE PROTEIN-RELATED"/>
    <property type="match status" value="1"/>
</dbReference>
<evidence type="ECO:0000313" key="4">
    <source>
        <dbReference type="EMBL" id="SPD25619.1"/>
    </source>
</evidence>
<feature type="domain" description="CCHC-type" evidence="3">
    <location>
        <begin position="149"/>
        <end position="162"/>
    </location>
</feature>
<dbReference type="PROSITE" id="PS50158">
    <property type="entry name" value="ZF_CCHC"/>
    <property type="match status" value="1"/>
</dbReference>
<dbReference type="EMBL" id="OIVN01006125">
    <property type="protein sequence ID" value="SPD25619.1"/>
    <property type="molecule type" value="Genomic_DNA"/>
</dbReference>
<keyword evidence="1" id="KW-0863">Zinc-finger</keyword>
<proteinExistence type="predicted"/>
<dbReference type="CDD" id="cd06222">
    <property type="entry name" value="RNase_H_like"/>
    <property type="match status" value="1"/>
</dbReference>
<gene>
    <name evidence="4" type="ORF">FSB_LOCUS53501</name>
</gene>
<keyword evidence="1" id="KW-0479">Metal-binding</keyword>
<dbReference type="Pfam" id="PF14392">
    <property type="entry name" value="zf-CCHC_4"/>
    <property type="match status" value="1"/>
</dbReference>
<dbReference type="PANTHER" id="PTHR46890:SF48">
    <property type="entry name" value="RNA-DIRECTED DNA POLYMERASE"/>
    <property type="match status" value="1"/>
</dbReference>
<organism evidence="4">
    <name type="scientific">Fagus sylvatica</name>
    <name type="common">Beechnut</name>
    <dbReference type="NCBI Taxonomy" id="28930"/>
    <lineage>
        <taxon>Eukaryota</taxon>
        <taxon>Viridiplantae</taxon>
        <taxon>Streptophyta</taxon>
        <taxon>Embryophyta</taxon>
        <taxon>Tracheophyta</taxon>
        <taxon>Spermatophyta</taxon>
        <taxon>Magnoliopsida</taxon>
        <taxon>eudicotyledons</taxon>
        <taxon>Gunneridae</taxon>
        <taxon>Pentapetalae</taxon>
        <taxon>rosids</taxon>
        <taxon>fabids</taxon>
        <taxon>Fagales</taxon>
        <taxon>Fagaceae</taxon>
        <taxon>Fagus</taxon>
    </lineage>
</organism>
<name>A0A2N9IND2_FAGSY</name>
<dbReference type="CDD" id="cd01650">
    <property type="entry name" value="RT_nLTR_like"/>
    <property type="match status" value="1"/>
</dbReference>